<evidence type="ECO:0000256" key="5">
    <source>
        <dbReference type="ARBA" id="ARBA00022989"/>
    </source>
</evidence>
<dbReference type="GO" id="GO:0005886">
    <property type="term" value="C:plasma membrane"/>
    <property type="evidence" value="ECO:0007669"/>
    <property type="project" value="UniProtKB-SubCell"/>
</dbReference>
<proteinExistence type="inferred from homology"/>
<comment type="subcellular location">
    <subcellularLocation>
        <location evidence="1">Cell membrane</location>
        <topology evidence="1">Multi-pass membrane protein</topology>
    </subcellularLocation>
</comment>
<keyword evidence="2" id="KW-1003">Cell membrane</keyword>
<name>A0A512D5X7_9MICO</name>
<evidence type="ECO:0000313" key="10">
    <source>
        <dbReference type="Proteomes" id="UP000321534"/>
    </source>
</evidence>
<reference evidence="9 10" key="1">
    <citation type="submission" date="2019-07" db="EMBL/GenBank/DDBJ databases">
        <title>Whole genome shotgun sequence of Terrabacter aerolatus NBRC 106305.</title>
        <authorList>
            <person name="Hosoyama A."/>
            <person name="Uohara A."/>
            <person name="Ohji S."/>
            <person name="Ichikawa N."/>
        </authorList>
    </citation>
    <scope>NUCLEOTIDE SEQUENCE [LARGE SCALE GENOMIC DNA]</scope>
    <source>
        <strain evidence="9 10">NBRC 106305</strain>
    </source>
</reference>
<dbReference type="AlphaFoldDB" id="A0A512D5X7"/>
<evidence type="ECO:0000256" key="8">
    <source>
        <dbReference type="SAM" id="Phobius"/>
    </source>
</evidence>
<evidence type="ECO:0000256" key="6">
    <source>
        <dbReference type="ARBA" id="ARBA00023136"/>
    </source>
</evidence>
<feature type="transmembrane region" description="Helical" evidence="8">
    <location>
        <begin position="354"/>
        <end position="376"/>
    </location>
</feature>
<evidence type="ECO:0000256" key="2">
    <source>
        <dbReference type="ARBA" id="ARBA00022475"/>
    </source>
</evidence>
<keyword evidence="3" id="KW-0808">Transferase</keyword>
<evidence type="ECO:0000256" key="3">
    <source>
        <dbReference type="ARBA" id="ARBA00022679"/>
    </source>
</evidence>
<organism evidence="9 10">
    <name type="scientific">Terrabacter aerolatus</name>
    <dbReference type="NCBI Taxonomy" id="422442"/>
    <lineage>
        <taxon>Bacteria</taxon>
        <taxon>Bacillati</taxon>
        <taxon>Actinomycetota</taxon>
        <taxon>Actinomycetes</taxon>
        <taxon>Micrococcales</taxon>
        <taxon>Intrasporangiaceae</taxon>
        <taxon>Terrabacter</taxon>
    </lineage>
</organism>
<feature type="transmembrane region" description="Helical" evidence="8">
    <location>
        <begin position="120"/>
        <end position="135"/>
    </location>
</feature>
<feature type="transmembrane region" description="Helical" evidence="8">
    <location>
        <begin position="259"/>
        <end position="278"/>
    </location>
</feature>
<keyword evidence="10" id="KW-1185">Reference proteome</keyword>
<feature type="transmembrane region" description="Helical" evidence="8">
    <location>
        <begin position="97"/>
        <end position="114"/>
    </location>
</feature>
<gene>
    <name evidence="9" type="ORF">TAE01_36840</name>
</gene>
<feature type="transmembrane region" description="Helical" evidence="8">
    <location>
        <begin position="20"/>
        <end position="39"/>
    </location>
</feature>
<keyword evidence="6 8" id="KW-0472">Membrane</keyword>
<feature type="transmembrane region" description="Helical" evidence="8">
    <location>
        <begin position="324"/>
        <end position="342"/>
    </location>
</feature>
<feature type="transmembrane region" description="Helical" evidence="8">
    <location>
        <begin position="197"/>
        <end position="215"/>
    </location>
</feature>
<evidence type="ECO:0000256" key="7">
    <source>
        <dbReference type="ARBA" id="ARBA00024033"/>
    </source>
</evidence>
<feature type="transmembrane region" description="Helical" evidence="8">
    <location>
        <begin position="142"/>
        <end position="162"/>
    </location>
</feature>
<feature type="transmembrane region" description="Helical" evidence="8">
    <location>
        <begin position="71"/>
        <end position="90"/>
    </location>
</feature>
<dbReference type="Proteomes" id="UP000321534">
    <property type="component" value="Unassembled WGS sequence"/>
</dbReference>
<evidence type="ECO:0000256" key="1">
    <source>
        <dbReference type="ARBA" id="ARBA00004651"/>
    </source>
</evidence>
<protein>
    <submittedName>
        <fullName evidence="9">Membrane protein</fullName>
    </submittedName>
</protein>
<dbReference type="InterPro" id="IPR018584">
    <property type="entry name" value="GT87"/>
</dbReference>
<evidence type="ECO:0000313" key="9">
    <source>
        <dbReference type="EMBL" id="GEO31874.1"/>
    </source>
</evidence>
<evidence type="ECO:0000256" key="4">
    <source>
        <dbReference type="ARBA" id="ARBA00022692"/>
    </source>
</evidence>
<accession>A0A512D5X7</accession>
<comment type="caution">
    <text evidence="9">The sequence shown here is derived from an EMBL/GenBank/DDBJ whole genome shotgun (WGS) entry which is preliminary data.</text>
</comment>
<keyword evidence="5 8" id="KW-1133">Transmembrane helix</keyword>
<dbReference type="GO" id="GO:0016758">
    <property type="term" value="F:hexosyltransferase activity"/>
    <property type="evidence" value="ECO:0007669"/>
    <property type="project" value="InterPro"/>
</dbReference>
<keyword evidence="4 8" id="KW-0812">Transmembrane</keyword>
<feature type="transmembrane region" description="Helical" evidence="8">
    <location>
        <begin position="168"/>
        <end position="190"/>
    </location>
</feature>
<dbReference type="Pfam" id="PF09594">
    <property type="entry name" value="GT87"/>
    <property type="match status" value="1"/>
</dbReference>
<sequence length="387" mass="41521">MAAHGALTAAVQDRRTRPGIGITTGWMVAIAALCLRWIVSPPWNFVDLTDFYHGGLSVLDRVDIYAPRPGVLAFNYPPFAAVTFAPLGIIGLSASKVVFTATTISAYLVSLVAIRRALDARWSIVVLLGTAGLSLEPVVRTLVLGQIGIILMGLVLADLFLVPARFRGVLIGLAAGIKLTPAAFALYFVLRRDWRAAAIAAVTGTATIGIGWLAAPDPSRAYWFGGFDKFDRFGELAFSPVNQSMRSFVARVAANGPDWLLWVAIFVTAALSLSAALLRARRGQWAWVALSLAGATLLLSPISWTHHWVWVVPMLVALVHRRQLVAAAVVALVFYLAPMWSVPESGPLSPAQVILAYCYLSVAAILLLTSVAKAMVDRRPARAQGSA</sequence>
<comment type="similarity">
    <text evidence="7">Belongs to the glycosyltransferase 87 family.</text>
</comment>
<dbReference type="EMBL" id="BJYX01000029">
    <property type="protein sequence ID" value="GEO31874.1"/>
    <property type="molecule type" value="Genomic_DNA"/>
</dbReference>